<dbReference type="SUPFAM" id="SSF51556">
    <property type="entry name" value="Metallo-dependent hydrolases"/>
    <property type="match status" value="1"/>
</dbReference>
<dbReference type="InterPro" id="IPR006680">
    <property type="entry name" value="Amidohydro-rel"/>
</dbReference>
<dbReference type="Gene3D" id="2.30.40.10">
    <property type="entry name" value="Urease, subunit C, domain 1"/>
    <property type="match status" value="1"/>
</dbReference>
<gene>
    <name evidence="3" type="ORF">A2074_00320</name>
</gene>
<dbReference type="Proteomes" id="UP000178086">
    <property type="component" value="Unassembled WGS sequence"/>
</dbReference>
<keyword evidence="1" id="KW-0378">Hydrolase</keyword>
<name>A0A1F2UY76_9ACTN</name>
<sequence>MLLKAQWVLPISKKPIEDGAVVVEGSKIKAVGKYKRLLGRFPDEEVVDFGKAIILPGFIDIHTHLEYSIFRGLLDDLSYADWKIQLTMKSAGLKKGDWELSAHIGALEALQSGITTIADITGSGASLKAAKDAGLRGVIYYEVADMDHTKVPQIIVDAEKTISRWNDMVSGTNLIIGLAPHSPYTVSPPLYKKASEWARQTKLKMCTHLAGSKAEYDFVKFGSGVLPNEYWDLMGWGDILWQPTGVSPVKYLEEWGVFDGGDVLAVHCVQVNEADIDILKKYDVSVAHCPRCNAKLGMGIAPLPSFAHRNLKVGLGTDSPASNNTMDIFDEMRIGVLLQRGVKGSFDFTAEDFVRMATLGGAEAINMESEVGSLDPGKQADIVVVDMSHSHQTPAREPYSALVYTANQENVVLTMVAGKTLYRDGVYATLDEQAILEKSEPIRKRLKLE</sequence>
<comment type="caution">
    <text evidence="3">The sequence shown here is derived from an EMBL/GenBank/DDBJ whole genome shotgun (WGS) entry which is preliminary data.</text>
</comment>
<evidence type="ECO:0000256" key="1">
    <source>
        <dbReference type="ARBA" id="ARBA00022801"/>
    </source>
</evidence>
<dbReference type="AlphaFoldDB" id="A0A1F2UY76"/>
<dbReference type="InterPro" id="IPR032466">
    <property type="entry name" value="Metal_Hydrolase"/>
</dbReference>
<organism evidence="3 4">
    <name type="scientific">Candidatus Aquicultor primus</name>
    <dbReference type="NCBI Taxonomy" id="1797195"/>
    <lineage>
        <taxon>Bacteria</taxon>
        <taxon>Bacillati</taxon>
        <taxon>Actinomycetota</taxon>
        <taxon>Candidatus Aquicultoria</taxon>
        <taxon>Candidatus Aquicultorales</taxon>
        <taxon>Candidatus Aquicultoraceae</taxon>
        <taxon>Candidatus Aquicultor</taxon>
    </lineage>
</organism>
<dbReference type="Pfam" id="PF01979">
    <property type="entry name" value="Amidohydro_1"/>
    <property type="match status" value="1"/>
</dbReference>
<dbReference type="GO" id="GO:0016810">
    <property type="term" value="F:hydrolase activity, acting on carbon-nitrogen (but not peptide) bonds"/>
    <property type="evidence" value="ECO:0007669"/>
    <property type="project" value="InterPro"/>
</dbReference>
<dbReference type="InterPro" id="IPR011059">
    <property type="entry name" value="Metal-dep_hydrolase_composite"/>
</dbReference>
<dbReference type="PANTHER" id="PTHR43794">
    <property type="entry name" value="AMINOHYDROLASE SSNA-RELATED"/>
    <property type="match status" value="1"/>
</dbReference>
<accession>A0A1F2UY76</accession>
<feature type="domain" description="Amidohydrolase-related" evidence="2">
    <location>
        <begin position="53"/>
        <end position="420"/>
    </location>
</feature>
<evidence type="ECO:0000259" key="2">
    <source>
        <dbReference type="Pfam" id="PF01979"/>
    </source>
</evidence>
<dbReference type="PANTHER" id="PTHR43794:SF11">
    <property type="entry name" value="AMIDOHYDROLASE-RELATED DOMAIN-CONTAINING PROTEIN"/>
    <property type="match status" value="1"/>
</dbReference>
<evidence type="ECO:0000313" key="4">
    <source>
        <dbReference type="Proteomes" id="UP000178086"/>
    </source>
</evidence>
<dbReference type="SUPFAM" id="SSF51338">
    <property type="entry name" value="Composite domain of metallo-dependent hydrolases"/>
    <property type="match status" value="1"/>
</dbReference>
<dbReference type="InterPro" id="IPR050287">
    <property type="entry name" value="MTA/SAH_deaminase"/>
</dbReference>
<protein>
    <recommendedName>
        <fullName evidence="2">Amidohydrolase-related domain-containing protein</fullName>
    </recommendedName>
</protein>
<dbReference type="EMBL" id="MELI01000001">
    <property type="protein sequence ID" value="OFW36075.1"/>
    <property type="molecule type" value="Genomic_DNA"/>
</dbReference>
<reference evidence="3 4" key="1">
    <citation type="journal article" date="2016" name="Nat. Commun.">
        <title>Thousands of microbial genomes shed light on interconnected biogeochemical processes in an aquifer system.</title>
        <authorList>
            <person name="Anantharaman K."/>
            <person name="Brown C.T."/>
            <person name="Hug L.A."/>
            <person name="Sharon I."/>
            <person name="Castelle C.J."/>
            <person name="Probst A.J."/>
            <person name="Thomas B.C."/>
            <person name="Singh A."/>
            <person name="Wilkins M.J."/>
            <person name="Karaoz U."/>
            <person name="Brodie E.L."/>
            <person name="Williams K.H."/>
            <person name="Hubbard S.S."/>
            <person name="Banfield J.F."/>
        </authorList>
    </citation>
    <scope>NUCLEOTIDE SEQUENCE [LARGE SCALE GENOMIC DNA]</scope>
</reference>
<proteinExistence type="predicted"/>
<dbReference type="Gene3D" id="3.20.20.140">
    <property type="entry name" value="Metal-dependent hydrolases"/>
    <property type="match status" value="1"/>
</dbReference>
<evidence type="ECO:0000313" key="3">
    <source>
        <dbReference type="EMBL" id="OFW36075.1"/>
    </source>
</evidence>